<dbReference type="PATRIC" id="fig|1497955.3.peg.248"/>
<proteinExistence type="predicted"/>
<organism evidence="2 3">
    <name type="scientific">Amygdalobacter nucleatus</name>
    <dbReference type="NCBI Taxonomy" id="3029274"/>
    <lineage>
        <taxon>Bacteria</taxon>
        <taxon>Bacillati</taxon>
        <taxon>Bacillota</taxon>
        <taxon>Clostridia</taxon>
        <taxon>Eubacteriales</taxon>
        <taxon>Oscillospiraceae</taxon>
        <taxon>Amygdalobacter</taxon>
    </lineage>
</organism>
<feature type="compositionally biased region" description="Polar residues" evidence="1">
    <location>
        <begin position="59"/>
        <end position="85"/>
    </location>
</feature>
<dbReference type="SUPFAM" id="SSF52540">
    <property type="entry name" value="P-loop containing nucleoside triphosphate hydrolases"/>
    <property type="match status" value="1"/>
</dbReference>
<dbReference type="RefSeq" id="WP_066712721.1">
    <property type="nucleotide sequence ID" value="NZ_JARFNM010000001.1"/>
</dbReference>
<feature type="compositionally biased region" description="Basic and acidic residues" evidence="1">
    <location>
        <begin position="90"/>
        <end position="107"/>
    </location>
</feature>
<gene>
    <name evidence="2" type="ORF">HMPREF1872_00264</name>
</gene>
<protein>
    <submittedName>
        <fullName evidence="2">Uncharacterized protein</fullName>
    </submittedName>
</protein>
<evidence type="ECO:0000256" key="1">
    <source>
        <dbReference type="SAM" id="MobiDB-lite"/>
    </source>
</evidence>
<dbReference type="EMBL" id="LSCV01000002">
    <property type="protein sequence ID" value="KXB42576.1"/>
    <property type="molecule type" value="Genomic_DNA"/>
</dbReference>
<dbReference type="OrthoDB" id="5429664at2"/>
<evidence type="ECO:0000313" key="2">
    <source>
        <dbReference type="EMBL" id="KXB42576.1"/>
    </source>
</evidence>
<accession>A0A133YHB1</accession>
<evidence type="ECO:0000313" key="3">
    <source>
        <dbReference type="Proteomes" id="UP000070080"/>
    </source>
</evidence>
<dbReference type="Proteomes" id="UP000070080">
    <property type="component" value="Unassembled WGS sequence"/>
</dbReference>
<sequence length="498" mass="55315">MPINLPKRNKSEKQAESGNKRLGLFAMWNGKLPNLNDVELRARQLVNKLAARLPKKVSDNNQASKTGQEKAQSVINWPSSLPSWRNSHKQPKDLPKDVKEDKQRSKLPEFLQQENPNFADLKNFPNAQAEKVLAETSAESSQMPEVLADLKKKLNLDFLNSKEDLQEGKKVKKKSQVELSKLSEAEIAELLAAITVVAFVGPSGTGKSTRASQVAFLSKCNYIIDDALLIKDNHIVAGSSAKRAKTKIESVRQAIFLDPIRAQTMKRALASHLPDRLLILGTSKAMINKICQALSLTAPKEWINISDVATETEIKQARYNRIHTGQHAIPVPSMELKHEFSGSIFEPLQLLKQRFSAKDIKNGVKEISQNLPVLTTYALTSSGSRPLAVEQSIVRPSFSVLGHYSITDQALKNIVLFSLQKVEAVQKMSECKVRQETTGLVFNINLSLYYGFNAQTALKEAQAAIVDAVSRLTAMNILQVSLVAEKLVQMDKPRHAQE</sequence>
<feature type="region of interest" description="Disordered" evidence="1">
    <location>
        <begin position="56"/>
        <end position="112"/>
    </location>
</feature>
<reference evidence="3" key="1">
    <citation type="submission" date="2016-01" db="EMBL/GenBank/DDBJ databases">
        <authorList>
            <person name="Mitreva M."/>
            <person name="Pepin K.H."/>
            <person name="Mihindukulasuriya K.A."/>
            <person name="Fulton R."/>
            <person name="Fronick C."/>
            <person name="O'Laughlin M."/>
            <person name="Miner T."/>
            <person name="Herter B."/>
            <person name="Rosa B.A."/>
            <person name="Cordes M."/>
            <person name="Tomlinson C."/>
            <person name="Wollam A."/>
            <person name="Palsikar V.B."/>
            <person name="Mardis E.R."/>
            <person name="Wilson R.K."/>
        </authorList>
    </citation>
    <scope>NUCLEOTIDE SEQUENCE [LARGE SCALE GENOMIC DNA]</scope>
    <source>
        <strain evidence="3">KA00274</strain>
    </source>
</reference>
<dbReference type="STRING" id="1497955.HMPREF1872_00264"/>
<dbReference type="AlphaFoldDB" id="A0A133YHB1"/>
<name>A0A133YHB1_9FIRM</name>
<dbReference type="InterPro" id="IPR027417">
    <property type="entry name" value="P-loop_NTPase"/>
</dbReference>
<comment type="caution">
    <text evidence="2">The sequence shown here is derived from an EMBL/GenBank/DDBJ whole genome shotgun (WGS) entry which is preliminary data.</text>
</comment>
<keyword evidence="3" id="KW-1185">Reference proteome</keyword>